<evidence type="ECO:0000313" key="10">
    <source>
        <dbReference type="EMBL" id="MBC8336819.1"/>
    </source>
</evidence>
<dbReference type="SUPFAM" id="SSF161111">
    <property type="entry name" value="Cation efflux protein transmembrane domain-like"/>
    <property type="match status" value="1"/>
</dbReference>
<feature type="domain" description="Cation efflux protein transmembrane" evidence="8">
    <location>
        <begin position="11"/>
        <end position="204"/>
    </location>
</feature>
<evidence type="ECO:0000256" key="4">
    <source>
        <dbReference type="ARBA" id="ARBA00022692"/>
    </source>
</evidence>
<evidence type="ECO:0000259" key="8">
    <source>
        <dbReference type="Pfam" id="PF01545"/>
    </source>
</evidence>
<dbReference type="SUPFAM" id="SSF160240">
    <property type="entry name" value="Cation efflux protein cytoplasmic domain-like"/>
    <property type="match status" value="1"/>
</dbReference>
<evidence type="ECO:0000313" key="11">
    <source>
        <dbReference type="Proteomes" id="UP000614469"/>
    </source>
</evidence>
<dbReference type="Proteomes" id="UP000614469">
    <property type="component" value="Unassembled WGS sequence"/>
</dbReference>
<dbReference type="Gene3D" id="3.30.70.1350">
    <property type="entry name" value="Cation efflux protein, cytoplasmic domain"/>
    <property type="match status" value="1"/>
</dbReference>
<evidence type="ECO:0000256" key="5">
    <source>
        <dbReference type="ARBA" id="ARBA00022989"/>
    </source>
</evidence>
<evidence type="ECO:0000256" key="3">
    <source>
        <dbReference type="ARBA" id="ARBA00022448"/>
    </source>
</evidence>
<accession>A0A8J6NS50</accession>
<dbReference type="GO" id="GO:0015093">
    <property type="term" value="F:ferrous iron transmembrane transporter activity"/>
    <property type="evidence" value="ECO:0007669"/>
    <property type="project" value="TreeGrafter"/>
</dbReference>
<dbReference type="Gene3D" id="1.20.1510.10">
    <property type="entry name" value="Cation efflux protein transmembrane domain"/>
    <property type="match status" value="1"/>
</dbReference>
<feature type="transmembrane region" description="Helical" evidence="7">
    <location>
        <begin position="154"/>
        <end position="173"/>
    </location>
</feature>
<keyword evidence="4 7" id="KW-0812">Transmembrane</keyword>
<dbReference type="Pfam" id="PF01545">
    <property type="entry name" value="Cation_efflux"/>
    <property type="match status" value="1"/>
</dbReference>
<organism evidence="10 11">
    <name type="scientific">Candidatus Desulfolinea nitratireducens</name>
    <dbReference type="NCBI Taxonomy" id="2841698"/>
    <lineage>
        <taxon>Bacteria</taxon>
        <taxon>Bacillati</taxon>
        <taxon>Chloroflexota</taxon>
        <taxon>Anaerolineae</taxon>
        <taxon>Anaerolineales</taxon>
        <taxon>Anaerolineales incertae sedis</taxon>
        <taxon>Candidatus Desulfolinea</taxon>
    </lineage>
</organism>
<dbReference type="InterPro" id="IPR027470">
    <property type="entry name" value="Cation_efflux_CTD"/>
</dbReference>
<evidence type="ECO:0000259" key="9">
    <source>
        <dbReference type="Pfam" id="PF16916"/>
    </source>
</evidence>
<evidence type="ECO:0000256" key="1">
    <source>
        <dbReference type="ARBA" id="ARBA00004141"/>
    </source>
</evidence>
<feature type="domain" description="Cation efflux protein cytoplasmic" evidence="9">
    <location>
        <begin position="209"/>
        <end position="285"/>
    </location>
</feature>
<dbReference type="AlphaFoldDB" id="A0A8J6NS50"/>
<dbReference type="PANTHER" id="PTHR43840:SF15">
    <property type="entry name" value="MITOCHONDRIAL METAL TRANSPORTER 1-RELATED"/>
    <property type="match status" value="1"/>
</dbReference>
<feature type="transmembrane region" description="Helical" evidence="7">
    <location>
        <begin position="82"/>
        <end position="99"/>
    </location>
</feature>
<dbReference type="GO" id="GO:0015341">
    <property type="term" value="F:zinc efflux antiporter activity"/>
    <property type="evidence" value="ECO:0007669"/>
    <property type="project" value="TreeGrafter"/>
</dbReference>
<keyword evidence="6 7" id="KW-0472">Membrane</keyword>
<dbReference type="GO" id="GO:0006882">
    <property type="term" value="P:intracellular zinc ion homeostasis"/>
    <property type="evidence" value="ECO:0007669"/>
    <property type="project" value="TreeGrafter"/>
</dbReference>
<dbReference type="InterPro" id="IPR058533">
    <property type="entry name" value="Cation_efflux_TM"/>
</dbReference>
<evidence type="ECO:0000256" key="2">
    <source>
        <dbReference type="ARBA" id="ARBA00008114"/>
    </source>
</evidence>
<dbReference type="FunFam" id="1.20.1510.10:FF:000001">
    <property type="entry name" value="Ferrous-iron efflux pump FieF"/>
    <property type="match status" value="1"/>
</dbReference>
<dbReference type="Pfam" id="PF16916">
    <property type="entry name" value="ZT_dimer"/>
    <property type="match status" value="1"/>
</dbReference>
<dbReference type="InterPro" id="IPR002524">
    <property type="entry name" value="Cation_efflux"/>
</dbReference>
<keyword evidence="5 7" id="KW-1133">Transmembrane helix</keyword>
<comment type="caution">
    <text evidence="10">The sequence shown here is derived from an EMBL/GenBank/DDBJ whole genome shotgun (WGS) entry which is preliminary data.</text>
</comment>
<protein>
    <submittedName>
        <fullName evidence="10">Cation transporter</fullName>
    </submittedName>
</protein>
<name>A0A8J6NS50_9CHLR</name>
<comment type="subcellular location">
    <subcellularLocation>
        <location evidence="1">Membrane</location>
        <topology evidence="1">Multi-pass membrane protein</topology>
    </subcellularLocation>
</comment>
<evidence type="ECO:0000256" key="7">
    <source>
        <dbReference type="SAM" id="Phobius"/>
    </source>
</evidence>
<dbReference type="NCBIfam" id="TIGR01297">
    <property type="entry name" value="CDF"/>
    <property type="match status" value="1"/>
</dbReference>
<dbReference type="InterPro" id="IPR036837">
    <property type="entry name" value="Cation_efflux_CTD_sf"/>
</dbReference>
<gene>
    <name evidence="10" type="ORF">H8E29_16280</name>
</gene>
<dbReference type="GO" id="GO:0005886">
    <property type="term" value="C:plasma membrane"/>
    <property type="evidence" value="ECO:0007669"/>
    <property type="project" value="TreeGrafter"/>
</dbReference>
<reference evidence="10 11" key="1">
    <citation type="submission" date="2020-08" db="EMBL/GenBank/DDBJ databases">
        <title>Bridging the membrane lipid divide: bacteria of the FCB group superphylum have the potential to synthesize archaeal ether lipids.</title>
        <authorList>
            <person name="Villanueva L."/>
            <person name="Von Meijenfeldt F.A.B."/>
            <person name="Westbye A.B."/>
            <person name="Yadav S."/>
            <person name="Hopmans E.C."/>
            <person name="Dutilh B.E."/>
            <person name="Sinninghe Damste J.S."/>
        </authorList>
    </citation>
    <scope>NUCLEOTIDE SEQUENCE [LARGE SCALE GENOMIC DNA]</scope>
    <source>
        <strain evidence="10">NIOZ-UU36</strain>
    </source>
</reference>
<evidence type="ECO:0000256" key="6">
    <source>
        <dbReference type="ARBA" id="ARBA00023136"/>
    </source>
</evidence>
<comment type="similarity">
    <text evidence="2">Belongs to the cation diffusion facilitator (CDF) transporter (TC 2.A.4) family.</text>
</comment>
<proteinExistence type="inferred from homology"/>
<feature type="transmembrane region" description="Helical" evidence="7">
    <location>
        <begin position="43"/>
        <end position="61"/>
    </location>
</feature>
<dbReference type="InterPro" id="IPR050291">
    <property type="entry name" value="CDF_Transporter"/>
</dbReference>
<sequence length="299" mass="32268">MKRPSLTRYAWLSIAAALITIALKAGAYVLTGSVGLLSDAIESIVNLFAAIMALSMLTIAARPADESHTYGHGKAEYFSSNVEGMLILVAAAGIMVTAVERIINPREIEQVGIGLAVSVVATLVNFVVARILLKAGKQYGSITLEADSDHLMTDVWTSIGVLIGVGAVGLTGWSILDPIIALVVSANIVYTGLQLIRRSVEGLMDASLSKDEMQAVEDVLAKYREQGIEFHALRTRQAGARHFISVHVLVPGKLTVHDAHHIAEDIENEIRAVVQNSVAFTHLEPIEDKLSHEDIYLDR</sequence>
<keyword evidence="3" id="KW-0813">Transport</keyword>
<dbReference type="EMBL" id="JACNJN010000196">
    <property type="protein sequence ID" value="MBC8336819.1"/>
    <property type="molecule type" value="Genomic_DNA"/>
</dbReference>
<dbReference type="GO" id="GO:0015086">
    <property type="term" value="F:cadmium ion transmembrane transporter activity"/>
    <property type="evidence" value="ECO:0007669"/>
    <property type="project" value="TreeGrafter"/>
</dbReference>
<dbReference type="PANTHER" id="PTHR43840">
    <property type="entry name" value="MITOCHONDRIAL METAL TRANSPORTER 1-RELATED"/>
    <property type="match status" value="1"/>
</dbReference>
<feature type="transmembrane region" description="Helical" evidence="7">
    <location>
        <begin position="111"/>
        <end position="133"/>
    </location>
</feature>
<dbReference type="InterPro" id="IPR027469">
    <property type="entry name" value="Cation_efflux_TMD_sf"/>
</dbReference>